<evidence type="ECO:0000313" key="2">
    <source>
        <dbReference type="EMBL" id="KAJ1123079.1"/>
    </source>
</evidence>
<feature type="compositionally biased region" description="Polar residues" evidence="1">
    <location>
        <begin position="30"/>
        <end position="47"/>
    </location>
</feature>
<proteinExistence type="predicted"/>
<name>A0AAV7P8A3_PLEWA</name>
<dbReference type="EMBL" id="JANPWB010000011">
    <property type="protein sequence ID" value="KAJ1123079.1"/>
    <property type="molecule type" value="Genomic_DNA"/>
</dbReference>
<dbReference type="Proteomes" id="UP001066276">
    <property type="component" value="Chromosome 7"/>
</dbReference>
<protein>
    <submittedName>
        <fullName evidence="2">Uncharacterized protein</fullName>
    </submittedName>
</protein>
<organism evidence="2 3">
    <name type="scientific">Pleurodeles waltl</name>
    <name type="common">Iberian ribbed newt</name>
    <dbReference type="NCBI Taxonomy" id="8319"/>
    <lineage>
        <taxon>Eukaryota</taxon>
        <taxon>Metazoa</taxon>
        <taxon>Chordata</taxon>
        <taxon>Craniata</taxon>
        <taxon>Vertebrata</taxon>
        <taxon>Euteleostomi</taxon>
        <taxon>Amphibia</taxon>
        <taxon>Batrachia</taxon>
        <taxon>Caudata</taxon>
        <taxon>Salamandroidea</taxon>
        <taxon>Salamandridae</taxon>
        <taxon>Pleurodelinae</taxon>
        <taxon>Pleurodeles</taxon>
    </lineage>
</organism>
<dbReference type="AlphaFoldDB" id="A0AAV7P8A3"/>
<feature type="region of interest" description="Disordered" evidence="1">
    <location>
        <begin position="1"/>
        <end position="101"/>
    </location>
</feature>
<reference evidence="2" key="1">
    <citation type="journal article" date="2022" name="bioRxiv">
        <title>Sequencing and chromosome-scale assembly of the giantPleurodeles waltlgenome.</title>
        <authorList>
            <person name="Brown T."/>
            <person name="Elewa A."/>
            <person name="Iarovenko S."/>
            <person name="Subramanian E."/>
            <person name="Araus A.J."/>
            <person name="Petzold A."/>
            <person name="Susuki M."/>
            <person name="Suzuki K.-i.T."/>
            <person name="Hayashi T."/>
            <person name="Toyoda A."/>
            <person name="Oliveira C."/>
            <person name="Osipova E."/>
            <person name="Leigh N.D."/>
            <person name="Simon A."/>
            <person name="Yun M.H."/>
        </authorList>
    </citation>
    <scope>NUCLEOTIDE SEQUENCE</scope>
    <source>
        <strain evidence="2">20211129_DDA</strain>
        <tissue evidence="2">Liver</tissue>
    </source>
</reference>
<accession>A0AAV7P8A3</accession>
<sequence length="118" mass="12845">MAGASHDYWESMEEEQALLPIHEDLEAHNDSQPGNTLGEDSSSYKGTDNSREDSDIPDGDLAMNLARADPGDPKVSAKKPRLEGNGDQDSTGLNPEDIYHPRSADWFPASKGVRYVAS</sequence>
<evidence type="ECO:0000313" key="3">
    <source>
        <dbReference type="Proteomes" id="UP001066276"/>
    </source>
</evidence>
<comment type="caution">
    <text evidence="2">The sequence shown here is derived from an EMBL/GenBank/DDBJ whole genome shotgun (WGS) entry which is preliminary data.</text>
</comment>
<keyword evidence="3" id="KW-1185">Reference proteome</keyword>
<gene>
    <name evidence="2" type="ORF">NDU88_001552</name>
</gene>
<evidence type="ECO:0000256" key="1">
    <source>
        <dbReference type="SAM" id="MobiDB-lite"/>
    </source>
</evidence>